<dbReference type="RefSeq" id="WP_189243200.1">
    <property type="nucleotide sequence ID" value="NZ_BMQP01000030.1"/>
</dbReference>
<gene>
    <name evidence="1" type="ORF">Pro02_69800</name>
</gene>
<dbReference type="AlphaFoldDB" id="A0A8J3S9I9"/>
<proteinExistence type="predicted"/>
<dbReference type="EMBL" id="BOOI01000084">
    <property type="protein sequence ID" value="GIH88572.1"/>
    <property type="molecule type" value="Genomic_DNA"/>
</dbReference>
<accession>A0A8J3S9I9</accession>
<reference evidence="1" key="1">
    <citation type="submission" date="2021-01" db="EMBL/GenBank/DDBJ databases">
        <title>Whole genome shotgun sequence of Planobispora rosea NBRC 15558.</title>
        <authorList>
            <person name="Komaki H."/>
            <person name="Tamura T."/>
        </authorList>
    </citation>
    <scope>NUCLEOTIDE SEQUENCE</scope>
    <source>
        <strain evidence="1">NBRC 15558</strain>
    </source>
</reference>
<evidence type="ECO:0000313" key="2">
    <source>
        <dbReference type="Proteomes" id="UP000655044"/>
    </source>
</evidence>
<dbReference type="Proteomes" id="UP000655044">
    <property type="component" value="Unassembled WGS sequence"/>
</dbReference>
<name>A0A8J3S9I9_PLARO</name>
<evidence type="ECO:0000313" key="1">
    <source>
        <dbReference type="EMBL" id="GIH88572.1"/>
    </source>
</evidence>
<comment type="caution">
    <text evidence="1">The sequence shown here is derived from an EMBL/GenBank/DDBJ whole genome shotgun (WGS) entry which is preliminary data.</text>
</comment>
<protein>
    <submittedName>
        <fullName evidence="1">Uncharacterized protein</fullName>
    </submittedName>
</protein>
<keyword evidence="2" id="KW-1185">Reference proteome</keyword>
<organism evidence="1 2">
    <name type="scientific">Planobispora rosea</name>
    <dbReference type="NCBI Taxonomy" id="35762"/>
    <lineage>
        <taxon>Bacteria</taxon>
        <taxon>Bacillati</taxon>
        <taxon>Actinomycetota</taxon>
        <taxon>Actinomycetes</taxon>
        <taxon>Streptosporangiales</taxon>
        <taxon>Streptosporangiaceae</taxon>
        <taxon>Planobispora</taxon>
    </lineage>
</organism>
<sequence>MNSLMEAAVALQRHQREQRDILALTRLHAALLARGLRAEWRDNNSALLVRGPNPGLPVLVTISYGGSHYCWHDDDHRHPTGDPEGAVRALADFLGR</sequence>